<comment type="subcellular location">
    <subcellularLocation>
        <location evidence="1 11">Cell outer membrane</location>
        <topology evidence="1 11">Multi-pass membrane protein</topology>
    </subcellularLocation>
</comment>
<evidence type="ECO:0000256" key="10">
    <source>
        <dbReference type="ARBA" id="ARBA00023237"/>
    </source>
</evidence>
<dbReference type="GeneID" id="93449865"/>
<keyword evidence="10 11" id="KW-0998">Cell outer membrane</keyword>
<evidence type="ECO:0000256" key="8">
    <source>
        <dbReference type="ARBA" id="ARBA00023077"/>
    </source>
</evidence>
<evidence type="ECO:0000256" key="5">
    <source>
        <dbReference type="ARBA" id="ARBA00022692"/>
    </source>
</evidence>
<dbReference type="GO" id="GO:0009279">
    <property type="term" value="C:cell outer membrane"/>
    <property type="evidence" value="ECO:0007669"/>
    <property type="project" value="UniProtKB-SubCell"/>
</dbReference>
<evidence type="ECO:0000256" key="9">
    <source>
        <dbReference type="ARBA" id="ARBA00023136"/>
    </source>
</evidence>
<dbReference type="SUPFAM" id="SSF56935">
    <property type="entry name" value="Porins"/>
    <property type="match status" value="1"/>
</dbReference>
<dbReference type="AlphaFoldDB" id="A0A1M6ZWX7"/>
<reference evidence="16 17" key="1">
    <citation type="submission" date="2016-11" db="EMBL/GenBank/DDBJ databases">
        <authorList>
            <person name="Jaros S."/>
            <person name="Januszkiewicz K."/>
            <person name="Wedrychowicz H."/>
        </authorList>
    </citation>
    <scope>NUCLEOTIDE SEQUENCE [LARGE SCALE GENOMIC DNA]</scope>
    <source>
        <strain evidence="16 17">DSM 29589</strain>
    </source>
</reference>
<evidence type="ECO:0000256" key="11">
    <source>
        <dbReference type="PROSITE-ProRule" id="PRU01360"/>
    </source>
</evidence>
<gene>
    <name evidence="16" type="ORF">SAMN05444398_10290</name>
</gene>
<comment type="similarity">
    <text evidence="11 12">Belongs to the TonB-dependent receptor family.</text>
</comment>
<dbReference type="PANTHER" id="PTHR32552">
    <property type="entry name" value="FERRICHROME IRON RECEPTOR-RELATED"/>
    <property type="match status" value="1"/>
</dbReference>
<evidence type="ECO:0000256" key="7">
    <source>
        <dbReference type="ARBA" id="ARBA00023065"/>
    </source>
</evidence>
<dbReference type="GO" id="GO:0006826">
    <property type="term" value="P:iron ion transport"/>
    <property type="evidence" value="ECO:0007669"/>
    <property type="project" value="UniProtKB-KW"/>
</dbReference>
<evidence type="ECO:0000259" key="14">
    <source>
        <dbReference type="Pfam" id="PF00593"/>
    </source>
</evidence>
<feature type="chain" id="PRO_5009923458" evidence="13">
    <location>
        <begin position="22"/>
        <end position="713"/>
    </location>
</feature>
<name>A0A1M6ZWX7_9RHOB</name>
<evidence type="ECO:0000256" key="13">
    <source>
        <dbReference type="SAM" id="SignalP"/>
    </source>
</evidence>
<dbReference type="InterPro" id="IPR012910">
    <property type="entry name" value="Plug_dom"/>
</dbReference>
<organism evidence="16 17">
    <name type="scientific">Roseovarius pacificus</name>
    <dbReference type="NCBI Taxonomy" id="337701"/>
    <lineage>
        <taxon>Bacteria</taxon>
        <taxon>Pseudomonadati</taxon>
        <taxon>Pseudomonadota</taxon>
        <taxon>Alphaproteobacteria</taxon>
        <taxon>Rhodobacterales</taxon>
        <taxon>Roseobacteraceae</taxon>
        <taxon>Roseovarius</taxon>
    </lineage>
</organism>
<dbReference type="Proteomes" id="UP000183974">
    <property type="component" value="Unassembled WGS sequence"/>
</dbReference>
<dbReference type="Pfam" id="PF00593">
    <property type="entry name" value="TonB_dep_Rec_b-barrel"/>
    <property type="match status" value="1"/>
</dbReference>
<feature type="domain" description="TonB-dependent receptor plug" evidence="15">
    <location>
        <begin position="70"/>
        <end position="153"/>
    </location>
</feature>
<dbReference type="EMBL" id="FRBR01000002">
    <property type="protein sequence ID" value="SHL35007.1"/>
    <property type="molecule type" value="Genomic_DNA"/>
</dbReference>
<evidence type="ECO:0000256" key="6">
    <source>
        <dbReference type="ARBA" id="ARBA00023004"/>
    </source>
</evidence>
<keyword evidence="17" id="KW-1185">Reference proteome</keyword>
<keyword evidence="5 11" id="KW-0812">Transmembrane</keyword>
<dbReference type="STRING" id="337701.SAMN05444398_10290"/>
<keyword evidence="6" id="KW-0408">Iron</keyword>
<feature type="domain" description="TonB-dependent receptor-like beta-barrel" evidence="14">
    <location>
        <begin position="315"/>
        <end position="678"/>
    </location>
</feature>
<dbReference type="Gene3D" id="2.40.170.20">
    <property type="entry name" value="TonB-dependent receptor, beta-barrel domain"/>
    <property type="match status" value="1"/>
</dbReference>
<dbReference type="InterPro" id="IPR039426">
    <property type="entry name" value="TonB-dep_rcpt-like"/>
</dbReference>
<proteinExistence type="inferred from homology"/>
<keyword evidence="4" id="KW-0410">Iron transport</keyword>
<evidence type="ECO:0000313" key="17">
    <source>
        <dbReference type="Proteomes" id="UP000183974"/>
    </source>
</evidence>
<dbReference type="Pfam" id="PF07715">
    <property type="entry name" value="Plug"/>
    <property type="match status" value="1"/>
</dbReference>
<protein>
    <submittedName>
        <fullName evidence="16">Iron complex outermembrane recepter protein</fullName>
    </submittedName>
</protein>
<evidence type="ECO:0000256" key="3">
    <source>
        <dbReference type="ARBA" id="ARBA00022452"/>
    </source>
</evidence>
<dbReference type="PANTHER" id="PTHR32552:SF81">
    <property type="entry name" value="TONB-DEPENDENT OUTER MEMBRANE RECEPTOR"/>
    <property type="match status" value="1"/>
</dbReference>
<keyword evidence="8 12" id="KW-0798">TonB box</keyword>
<dbReference type="OrthoDB" id="7313036at2"/>
<keyword evidence="3 11" id="KW-1134">Transmembrane beta strand</keyword>
<keyword evidence="2 11" id="KW-0813">Transport</keyword>
<evidence type="ECO:0000256" key="1">
    <source>
        <dbReference type="ARBA" id="ARBA00004571"/>
    </source>
</evidence>
<evidence type="ECO:0000259" key="15">
    <source>
        <dbReference type="Pfam" id="PF07715"/>
    </source>
</evidence>
<keyword evidence="7" id="KW-0406">Ion transport</keyword>
<keyword evidence="13" id="KW-0732">Signal</keyword>
<dbReference type="InterPro" id="IPR036942">
    <property type="entry name" value="Beta-barrel_TonB_sf"/>
</dbReference>
<dbReference type="PROSITE" id="PS52016">
    <property type="entry name" value="TONB_DEPENDENT_REC_3"/>
    <property type="match status" value="1"/>
</dbReference>
<feature type="signal peptide" evidence="13">
    <location>
        <begin position="1"/>
        <end position="21"/>
    </location>
</feature>
<evidence type="ECO:0000256" key="2">
    <source>
        <dbReference type="ARBA" id="ARBA00022448"/>
    </source>
</evidence>
<sequence length="713" mass="77461">MKIRIALLTSVLILPPISVGAQVQDDGSFLLGTIHIQARKRDELAFEIPVAATIREGADLEFGSLDPGVDLARTTPNFNYVDFAVPGNSFGSVRGIGPLGSPLNSLDNTIGFSTNGVPTTSFGFSPTLFDVEQAEVLRGPQGTLFGRNALGGAVNIVTRRADGVPEFIVGTEVGEDGLRTLDLAAGGWVVPDLVAGRVALRFQEFDGDIPNGVAGGKDGDASIAAGRISLAFDPDGPLSADLVLGRDRDRRNNPIYLWAEHPDFPVSGSDMVQVGERVIDHISLSVQREFEGFTFHSVTGFQDIAVTTITDDTDSFLYSRYLSDYGMPMSPGAFSDPDEDWGIVYEGERVFSQEFRLNSPEGAPVEWVAGLSYFRSQYDMDRTQQSNYSPSLNGHYDTTITSQTLAVFGDISAPVSDRLTFSAGLRAARDRQTFDTTYVSNGAPGTVPGHRQSGSFEDDYVTGRVAVDWRWNDEWMSYASISRGYASGGFERYSLNAYMGLDTPPFRPSTSWAYELGTKAELLDGRLSLSGALFYNNVADGQLTAFDAATMSFAFDNQDYRSYGAELEFRAELTPHVALRGGVGWTRTRLVDVPNGVTTGAMNGNRVPNMPELTASLGLDLRYPLGRGEAIASLDVSHVGGRMADIGNSWEIPSYTVADLRVGWERDGMELYAFARNLTDERPIYFSSTFSPNAHSAIVGRGRVLGLGATWRW</sequence>
<accession>A0A1M6ZWX7</accession>
<evidence type="ECO:0000256" key="12">
    <source>
        <dbReference type="RuleBase" id="RU003357"/>
    </source>
</evidence>
<evidence type="ECO:0000256" key="4">
    <source>
        <dbReference type="ARBA" id="ARBA00022496"/>
    </source>
</evidence>
<dbReference type="InterPro" id="IPR000531">
    <property type="entry name" value="Beta-barrel_TonB"/>
</dbReference>
<evidence type="ECO:0000313" key="16">
    <source>
        <dbReference type="EMBL" id="SHL35007.1"/>
    </source>
</evidence>
<keyword evidence="9 11" id="KW-0472">Membrane</keyword>
<dbReference type="RefSeq" id="WP_011747746.1">
    <property type="nucleotide sequence ID" value="NZ_BMLR01000002.1"/>
</dbReference>